<feature type="transmembrane region" description="Helical" evidence="12">
    <location>
        <begin position="700"/>
        <end position="722"/>
    </location>
</feature>
<evidence type="ECO:0000313" key="15">
    <source>
        <dbReference type="RefSeq" id="XP_030640604.1"/>
    </source>
</evidence>
<dbReference type="InterPro" id="IPR011500">
    <property type="entry name" value="GPCR_3_9-Cys_dom"/>
</dbReference>
<dbReference type="Gene3D" id="3.40.50.2300">
    <property type="match status" value="2"/>
</dbReference>
<comment type="similarity">
    <text evidence="11">Belongs to the G-protein coupled receptor 3 family. TAS1R subfamily.</text>
</comment>
<proteinExistence type="inferred from homology"/>
<feature type="transmembrane region" description="Helical" evidence="12">
    <location>
        <begin position="593"/>
        <end position="613"/>
    </location>
</feature>
<dbReference type="PRINTS" id="PR00248">
    <property type="entry name" value="GPCRMGR"/>
</dbReference>
<feature type="transmembrane region" description="Helical" evidence="12">
    <location>
        <begin position="551"/>
        <end position="573"/>
    </location>
</feature>
<evidence type="ECO:0000256" key="1">
    <source>
        <dbReference type="ARBA" id="ARBA00004651"/>
    </source>
</evidence>
<keyword evidence="4" id="KW-0732">Signal</keyword>
<evidence type="ECO:0000256" key="12">
    <source>
        <dbReference type="SAM" id="Phobius"/>
    </source>
</evidence>
<dbReference type="SUPFAM" id="SSF53822">
    <property type="entry name" value="Periplasmic binding protein-like I"/>
    <property type="match status" value="1"/>
</dbReference>
<evidence type="ECO:0000256" key="10">
    <source>
        <dbReference type="ARBA" id="ARBA00023224"/>
    </source>
</evidence>
<dbReference type="RefSeq" id="XP_030640604.1">
    <property type="nucleotide sequence ID" value="XM_030784744.1"/>
</dbReference>
<feature type="transmembrane region" description="Helical" evidence="12">
    <location>
        <begin position="641"/>
        <end position="663"/>
    </location>
</feature>
<dbReference type="Pfam" id="PF01094">
    <property type="entry name" value="ANF_receptor"/>
    <property type="match status" value="1"/>
</dbReference>
<dbReference type="PANTHER" id="PTHR24061:SF441">
    <property type="entry name" value="TASTE RECEPTOR TYPE 1 MEMBER 2B-RELATED"/>
    <property type="match status" value="1"/>
</dbReference>
<evidence type="ECO:0000256" key="8">
    <source>
        <dbReference type="ARBA" id="ARBA00023170"/>
    </source>
</evidence>
<name>A0A6J2W8K0_CHACN</name>
<feature type="transmembrane region" description="Helical" evidence="12">
    <location>
        <begin position="675"/>
        <end position="694"/>
    </location>
</feature>
<gene>
    <name evidence="15" type="primary">tas1r2.2</name>
</gene>
<dbReference type="InterPro" id="IPR028082">
    <property type="entry name" value="Peripla_BP_I"/>
</dbReference>
<dbReference type="Pfam" id="PF00003">
    <property type="entry name" value="7tm_3"/>
    <property type="match status" value="1"/>
</dbReference>
<feature type="transmembrane region" description="Helical" evidence="12">
    <location>
        <begin position="481"/>
        <end position="505"/>
    </location>
</feature>
<evidence type="ECO:0000256" key="5">
    <source>
        <dbReference type="ARBA" id="ARBA00022989"/>
    </source>
</evidence>
<dbReference type="InterPro" id="IPR000337">
    <property type="entry name" value="GPCR_3"/>
</dbReference>
<dbReference type="OrthoDB" id="5984008at2759"/>
<dbReference type="Proteomes" id="UP000504632">
    <property type="component" value="Chromosome 9"/>
</dbReference>
<dbReference type="PANTHER" id="PTHR24061">
    <property type="entry name" value="CALCIUM-SENSING RECEPTOR-RELATED"/>
    <property type="match status" value="1"/>
</dbReference>
<keyword evidence="14" id="KW-1185">Reference proteome</keyword>
<dbReference type="InterPro" id="IPR038550">
    <property type="entry name" value="GPCR_3_9-Cys_sf"/>
</dbReference>
<keyword evidence="9" id="KW-0325">Glycoprotein</keyword>
<comment type="subcellular location">
    <subcellularLocation>
        <location evidence="1">Cell membrane</location>
        <topology evidence="1">Multi-pass membrane protein</topology>
    </subcellularLocation>
</comment>
<dbReference type="Gene3D" id="2.10.50.30">
    <property type="entry name" value="GPCR, family 3, nine cysteines domain"/>
    <property type="match status" value="1"/>
</dbReference>
<dbReference type="PROSITE" id="PS50259">
    <property type="entry name" value="G_PROTEIN_RECEP_F3_4"/>
    <property type="match status" value="1"/>
</dbReference>
<dbReference type="Pfam" id="PF07562">
    <property type="entry name" value="NCD3G"/>
    <property type="match status" value="1"/>
</dbReference>
<dbReference type="PRINTS" id="PR00592">
    <property type="entry name" value="CASENSINGR"/>
</dbReference>
<evidence type="ECO:0000256" key="11">
    <source>
        <dbReference type="ARBA" id="ARBA00038492"/>
    </source>
</evidence>
<dbReference type="CTD" id="664686"/>
<dbReference type="InterPro" id="IPR001828">
    <property type="entry name" value="ANF_lig-bd_rcpt"/>
</dbReference>
<evidence type="ECO:0000256" key="7">
    <source>
        <dbReference type="ARBA" id="ARBA00023136"/>
    </source>
</evidence>
<dbReference type="PROSITE" id="PS00981">
    <property type="entry name" value="G_PROTEIN_RECEP_F3_3"/>
    <property type="match status" value="1"/>
</dbReference>
<organism evidence="14 15">
    <name type="scientific">Chanos chanos</name>
    <name type="common">Milkfish</name>
    <name type="synonym">Mugil chanos</name>
    <dbReference type="NCBI Taxonomy" id="29144"/>
    <lineage>
        <taxon>Eukaryota</taxon>
        <taxon>Metazoa</taxon>
        <taxon>Chordata</taxon>
        <taxon>Craniata</taxon>
        <taxon>Vertebrata</taxon>
        <taxon>Euteleostomi</taxon>
        <taxon>Actinopterygii</taxon>
        <taxon>Neopterygii</taxon>
        <taxon>Teleostei</taxon>
        <taxon>Ostariophysi</taxon>
        <taxon>Gonorynchiformes</taxon>
        <taxon>Chanidae</taxon>
        <taxon>Chanos</taxon>
    </lineage>
</organism>
<accession>A0A6J2W8K0</accession>
<evidence type="ECO:0000256" key="3">
    <source>
        <dbReference type="ARBA" id="ARBA00022692"/>
    </source>
</evidence>
<evidence type="ECO:0000256" key="9">
    <source>
        <dbReference type="ARBA" id="ARBA00023180"/>
    </source>
</evidence>
<evidence type="ECO:0000256" key="4">
    <source>
        <dbReference type="ARBA" id="ARBA00022729"/>
    </source>
</evidence>
<keyword evidence="7 12" id="KW-0472">Membrane</keyword>
<dbReference type="GO" id="GO:0050909">
    <property type="term" value="P:sensory perception of taste"/>
    <property type="evidence" value="ECO:0007669"/>
    <property type="project" value="UniProtKB-ARBA"/>
</dbReference>
<dbReference type="InterPro" id="IPR000068">
    <property type="entry name" value="GPCR_3_Ca_sens_rcpt-rel"/>
</dbReference>
<dbReference type="GO" id="GO:0005886">
    <property type="term" value="C:plasma membrane"/>
    <property type="evidence" value="ECO:0007669"/>
    <property type="project" value="UniProtKB-SubCell"/>
</dbReference>
<keyword evidence="10" id="KW-0807">Transducer</keyword>
<evidence type="ECO:0000259" key="13">
    <source>
        <dbReference type="PROSITE" id="PS50259"/>
    </source>
</evidence>
<dbReference type="GO" id="GO:0004930">
    <property type="term" value="F:G protein-coupled receptor activity"/>
    <property type="evidence" value="ECO:0007669"/>
    <property type="project" value="UniProtKB-KW"/>
</dbReference>
<dbReference type="InterPro" id="IPR017978">
    <property type="entry name" value="GPCR_3_C"/>
</dbReference>
<keyword evidence="5 12" id="KW-1133">Transmembrane helix</keyword>
<protein>
    <submittedName>
        <fullName evidence="15">Taste receptor type 1 member 2.2</fullName>
    </submittedName>
</protein>
<keyword evidence="6" id="KW-0297">G-protein coupled receptor</keyword>
<evidence type="ECO:0000256" key="2">
    <source>
        <dbReference type="ARBA" id="ARBA00022475"/>
    </source>
</evidence>
<feature type="domain" description="G-protein coupled receptors family 3 profile" evidence="13">
    <location>
        <begin position="479"/>
        <end position="744"/>
    </location>
</feature>
<feature type="transmembrane region" description="Helical" evidence="12">
    <location>
        <begin position="517"/>
        <end position="536"/>
    </location>
</feature>
<dbReference type="AlphaFoldDB" id="A0A6J2W8K0"/>
<keyword evidence="8 15" id="KW-0675">Receptor</keyword>
<keyword evidence="2" id="KW-1003">Cell membrane</keyword>
<dbReference type="FunFam" id="3.40.50.2300:FF:000016">
    <property type="entry name" value="Taste 1 receptor member 2"/>
    <property type="match status" value="1"/>
</dbReference>
<dbReference type="FunFam" id="2.10.50.30:FF:000004">
    <property type="entry name" value="Taste receptor type 1 member 3-like protein"/>
    <property type="match status" value="1"/>
</dbReference>
<dbReference type="InterPro" id="IPR017979">
    <property type="entry name" value="GPCR_3_CS"/>
</dbReference>
<evidence type="ECO:0000256" key="6">
    <source>
        <dbReference type="ARBA" id="ARBA00023040"/>
    </source>
</evidence>
<reference evidence="15" key="1">
    <citation type="submission" date="2025-08" db="UniProtKB">
        <authorList>
            <consortium name="RefSeq"/>
        </authorList>
    </citation>
    <scope>IDENTIFICATION</scope>
</reference>
<dbReference type="InParanoid" id="A0A6J2W8K0"/>
<evidence type="ECO:0000313" key="14">
    <source>
        <dbReference type="Proteomes" id="UP000504632"/>
    </source>
</evidence>
<keyword evidence="3 12" id="KW-0812">Transmembrane</keyword>
<sequence length="754" mass="86218">MMQVMRFAVEEINNSTLLLPDVSLGYETYDYCSDTRNFPAVFDFFSSKGLIKVKRRFDDHQPKVISLTGPYGSTRTITIAPLFMLDLIPMVNYGSSSYDLSNKRQFPSFLRAVPSNKDLIQIIINIIQWFRWNWVAFIGSQDDYSQDGLNRFYSKIKETGICLAYQESLGKKSNYRETLNKIKMLNVNVIVIFAVTQYAEEFIKAAIQNNIRDKVWIAGETWSMNQQLPREPGIERIGTIIGITERLLTLPGFSDFIYKSRGEMTHLHSSAEACNQSCEKCSSLSPEDIISENPTFSFAIYSATYTMAHALHKVLQCDTHQCDKNKTVYPYMLLKVMKKSDFPLLDRHVRFDENGDPPVSYAIVLWLVDRNPPEFQMIGTYDTYPRMHFNINSSLVRWTKNGSAPFSNCSVECSEGFMRRQDGFHECCFQCQICPPNTSINSSLDPYTCTPCRKEEWSEEGSTSCKKRRMEYLHFTEPVSILLMFFAVLLIVVSVAISILFAYNYNTPVVRSAGGNMCFLMLAGLSVCSISVFFFFDQPTAARCVMRDLPFVFFYTVVISCMAVRSFQIVCIFKMAAKLPKAHSWWVKHNGQWLFVGLASLIQFIGCVVRFSVGSPKPYNDDTSFQDQIVQGCDLGATTTLVFVSCFTALLSALCFVFSYMGTDLPKNYNEAKSITFSLLLFSLSWLTYFTAYLMVHTKYIQVVNVIAQLASLYSILFSYFIPKSYIIMCQAEKNTQEYFQTTIQSYTQTISRM</sequence>
<dbReference type="GeneID" id="115821006"/>